<dbReference type="InterPro" id="IPR006103">
    <property type="entry name" value="Glyco_hydro_2_cat"/>
</dbReference>
<dbReference type="Gene3D" id="2.60.120.260">
    <property type="entry name" value="Galactose-binding domain-like"/>
    <property type="match status" value="1"/>
</dbReference>
<evidence type="ECO:0000259" key="3">
    <source>
        <dbReference type="Pfam" id="PF02837"/>
    </source>
</evidence>
<evidence type="ECO:0000256" key="1">
    <source>
        <dbReference type="ARBA" id="ARBA00007401"/>
    </source>
</evidence>
<evidence type="ECO:0000259" key="2">
    <source>
        <dbReference type="Pfam" id="PF02836"/>
    </source>
</evidence>
<reference evidence="4 5" key="1">
    <citation type="submission" date="2021-05" db="EMBL/GenBank/DDBJ databases">
        <title>Kineosporia and Streptomyces sp. nov. two new marine actinobacteria isolated from Coral.</title>
        <authorList>
            <person name="Buangrab K."/>
            <person name="Sutthacheep M."/>
            <person name="Yeemin T."/>
            <person name="Harunari E."/>
            <person name="Igarashi Y."/>
            <person name="Kanchanasin P."/>
            <person name="Tanasupawat S."/>
            <person name="Phongsopitanun W."/>
        </authorList>
    </citation>
    <scope>NUCLEOTIDE SEQUENCE [LARGE SCALE GENOMIC DNA]</scope>
    <source>
        <strain evidence="4 5">J2-2</strain>
    </source>
</reference>
<comment type="similarity">
    <text evidence="1">Belongs to the glycosyl hydrolase 2 family.</text>
</comment>
<dbReference type="PANTHER" id="PTHR42732">
    <property type="entry name" value="BETA-GALACTOSIDASE"/>
    <property type="match status" value="1"/>
</dbReference>
<dbReference type="InterPro" id="IPR006104">
    <property type="entry name" value="Glyco_hydro_2_N"/>
</dbReference>
<dbReference type="RefSeq" id="WP_214160617.1">
    <property type="nucleotide sequence ID" value="NZ_JAHBAY010000023.1"/>
</dbReference>
<accession>A0ABS5TTD5</accession>
<dbReference type="Proteomes" id="UP001197247">
    <property type="component" value="Unassembled WGS sequence"/>
</dbReference>
<evidence type="ECO:0008006" key="6">
    <source>
        <dbReference type="Google" id="ProtNLM"/>
    </source>
</evidence>
<dbReference type="InterPro" id="IPR008979">
    <property type="entry name" value="Galactose-bd-like_sf"/>
</dbReference>
<proteinExistence type="inferred from homology"/>
<dbReference type="InterPro" id="IPR036156">
    <property type="entry name" value="Beta-gal/glucu_dom_sf"/>
</dbReference>
<dbReference type="EMBL" id="JAHBAY010000023">
    <property type="protein sequence ID" value="MBT0774079.1"/>
    <property type="molecule type" value="Genomic_DNA"/>
</dbReference>
<name>A0ABS5TTD5_9ACTN</name>
<dbReference type="Pfam" id="PF02837">
    <property type="entry name" value="Glyco_hydro_2_N"/>
    <property type="match status" value="1"/>
</dbReference>
<dbReference type="Pfam" id="PF02836">
    <property type="entry name" value="Glyco_hydro_2_C"/>
    <property type="match status" value="1"/>
</dbReference>
<feature type="domain" description="Glycosyl hydrolases family 2 sugar binding" evidence="3">
    <location>
        <begin position="23"/>
        <end position="147"/>
    </location>
</feature>
<evidence type="ECO:0000313" key="5">
    <source>
        <dbReference type="Proteomes" id="UP001197247"/>
    </source>
</evidence>
<dbReference type="PANTHER" id="PTHR42732:SF2">
    <property type="entry name" value="BETA-MANNOSIDASE"/>
    <property type="match status" value="1"/>
</dbReference>
<feature type="domain" description="Glycoside hydrolase family 2 catalytic" evidence="2">
    <location>
        <begin position="303"/>
        <end position="458"/>
    </location>
</feature>
<protein>
    <recommendedName>
        <fullName evidence="6">Glycoside hydrolase family 2</fullName>
    </recommendedName>
</protein>
<dbReference type="SUPFAM" id="SSF49785">
    <property type="entry name" value="Galactose-binding domain-like"/>
    <property type="match status" value="1"/>
</dbReference>
<dbReference type="InterPro" id="IPR051913">
    <property type="entry name" value="GH2_Domain-Containing"/>
</dbReference>
<dbReference type="SUPFAM" id="SSF49303">
    <property type="entry name" value="beta-Galactosidase/glucuronidase domain"/>
    <property type="match status" value="1"/>
</dbReference>
<evidence type="ECO:0000313" key="4">
    <source>
        <dbReference type="EMBL" id="MBT0774079.1"/>
    </source>
</evidence>
<sequence>MKATQQDGSYPRPILARGDWTGLDGSWDFAHDDADAGRAERWYAAGFESAPVFDRTIQVPYPPESPASGIHDTGFHPVVWYRRTVDGAALATDGGRRALIHFGAVDFRADVWIDGQHAGHHVGGQTPFTVDVTDLLTPGAGEHLLVVRAEDDPFSMEAPRGKQDWRDRTHGIWYERTTGIWQTVWAESVPAAHVTEVYWRPDVAGCALRGEVTLNRIPSAPAVLDVEVSFGDEVLAFGSVLVQGATVPVDLRLAALVNGQDRARLLWSPEHPNLIDIAVVLRDRAGGEVLDEVASYTGLRTVSVGGGAFKLNDAPIYTRSVLNQGYRPDTHNANTGTGQLRAEVELLIAMGFNSVRNHQKAEDPRFLYWADRLGLMVWGETAAAYSFSNTAVELLTAEWLELVRRDRSHPSVVVWVPFNESWGVQDIAHDVAQQNFAKGLSALTRALDPTRPVISNDGWEHVDSDIMGIHDYTTNGPGLIRLWGSAAAADATVRSELGVQGRKPIVDPAALAKWDAGVAPLMLTEFGGISLSADPENWGYASVTSPAEYEGVVGELFDALREAPTLVGFCYTQFMDTGQETNGLLYADGTPKLPVETIRAIVTGTREGRKLEAGATNGWQD</sequence>
<gene>
    <name evidence="4" type="ORF">KIH74_34355</name>
</gene>
<comment type="caution">
    <text evidence="4">The sequence shown here is derived from an EMBL/GenBank/DDBJ whole genome shotgun (WGS) entry which is preliminary data.</text>
</comment>
<dbReference type="SUPFAM" id="SSF51445">
    <property type="entry name" value="(Trans)glycosidases"/>
    <property type="match status" value="1"/>
</dbReference>
<dbReference type="InterPro" id="IPR017853">
    <property type="entry name" value="GH"/>
</dbReference>
<organism evidence="4 5">
    <name type="scientific">Kineosporia corallincola</name>
    <dbReference type="NCBI Taxonomy" id="2835133"/>
    <lineage>
        <taxon>Bacteria</taxon>
        <taxon>Bacillati</taxon>
        <taxon>Actinomycetota</taxon>
        <taxon>Actinomycetes</taxon>
        <taxon>Kineosporiales</taxon>
        <taxon>Kineosporiaceae</taxon>
        <taxon>Kineosporia</taxon>
    </lineage>
</organism>
<keyword evidence="5" id="KW-1185">Reference proteome</keyword>
<dbReference type="Gene3D" id="3.20.20.80">
    <property type="entry name" value="Glycosidases"/>
    <property type="match status" value="1"/>
</dbReference>